<keyword evidence="3" id="KW-1185">Reference proteome</keyword>
<dbReference type="AlphaFoldDB" id="A0AA36FJA4"/>
<evidence type="ECO:0008006" key="4">
    <source>
        <dbReference type="Google" id="ProtNLM"/>
    </source>
</evidence>
<keyword evidence="1" id="KW-1133">Transmembrane helix</keyword>
<dbReference type="Proteomes" id="UP001162480">
    <property type="component" value="Chromosome 26"/>
</dbReference>
<sequence length="144" mass="16545">MALSKNYNPNLLVNVVYVTMEKVRRSLLFCYVAVTSAHGEEEDHSKCTKSKVCITSIQTRYDKYRTDHLNGEVEAEGCESRIFGSDQECVTENLKYCPKETENTFRARWNNMKDDIKSCNFGTRITFSFSLLLLALFVNAAEIF</sequence>
<organism evidence="2 3">
    <name type="scientific">Octopus vulgaris</name>
    <name type="common">Common octopus</name>
    <dbReference type="NCBI Taxonomy" id="6645"/>
    <lineage>
        <taxon>Eukaryota</taxon>
        <taxon>Metazoa</taxon>
        <taxon>Spiralia</taxon>
        <taxon>Lophotrochozoa</taxon>
        <taxon>Mollusca</taxon>
        <taxon>Cephalopoda</taxon>
        <taxon>Coleoidea</taxon>
        <taxon>Octopodiformes</taxon>
        <taxon>Octopoda</taxon>
        <taxon>Incirrata</taxon>
        <taxon>Octopodidae</taxon>
        <taxon>Octopus</taxon>
    </lineage>
</organism>
<gene>
    <name evidence="2" type="ORF">OCTVUL_1B030801</name>
</gene>
<keyword evidence="1" id="KW-0812">Transmembrane</keyword>
<protein>
    <recommendedName>
        <fullName evidence="4">DUF19 domain-containing protein</fullName>
    </recommendedName>
</protein>
<evidence type="ECO:0000256" key="1">
    <source>
        <dbReference type="SAM" id="Phobius"/>
    </source>
</evidence>
<evidence type="ECO:0000313" key="3">
    <source>
        <dbReference type="Proteomes" id="UP001162480"/>
    </source>
</evidence>
<evidence type="ECO:0000313" key="2">
    <source>
        <dbReference type="EMBL" id="CAI9741141.1"/>
    </source>
</evidence>
<accession>A0AA36FJA4</accession>
<reference evidence="2" key="1">
    <citation type="submission" date="2023-08" db="EMBL/GenBank/DDBJ databases">
        <authorList>
            <person name="Alioto T."/>
            <person name="Alioto T."/>
            <person name="Gomez Garrido J."/>
        </authorList>
    </citation>
    <scope>NUCLEOTIDE SEQUENCE</scope>
</reference>
<feature type="transmembrane region" description="Helical" evidence="1">
    <location>
        <begin position="121"/>
        <end position="141"/>
    </location>
</feature>
<name>A0AA36FJA4_OCTVU</name>
<proteinExistence type="predicted"/>
<keyword evidence="1" id="KW-0472">Membrane</keyword>
<dbReference type="EMBL" id="OX597839">
    <property type="protein sequence ID" value="CAI9741141.1"/>
    <property type="molecule type" value="Genomic_DNA"/>
</dbReference>